<gene>
    <name evidence="1" type="ORF">DWW02_09990</name>
</gene>
<comment type="caution">
    <text evidence="1">The sequence shown here is derived from an EMBL/GenBank/DDBJ whole genome shotgun (WGS) entry which is preliminary data.</text>
</comment>
<dbReference type="PANTHER" id="PTHR36455">
    <property type="match status" value="1"/>
</dbReference>
<dbReference type="EMBL" id="QRZM01000003">
    <property type="protein sequence ID" value="RGV77031.1"/>
    <property type="molecule type" value="Genomic_DNA"/>
</dbReference>
<dbReference type="NCBIfam" id="NF033819">
    <property type="entry name" value="IS66_TnpB"/>
    <property type="match status" value="1"/>
</dbReference>
<dbReference type="Pfam" id="PF05717">
    <property type="entry name" value="TnpB_IS66"/>
    <property type="match status" value="1"/>
</dbReference>
<proteinExistence type="predicted"/>
<evidence type="ECO:0000313" key="1">
    <source>
        <dbReference type="EMBL" id="RGV77031.1"/>
    </source>
</evidence>
<reference evidence="1 2" key="1">
    <citation type="submission" date="2018-08" db="EMBL/GenBank/DDBJ databases">
        <title>A genome reference for cultivated species of the human gut microbiota.</title>
        <authorList>
            <person name="Zou Y."/>
            <person name="Xue W."/>
            <person name="Luo G."/>
        </authorList>
    </citation>
    <scope>NUCLEOTIDE SEQUENCE [LARGE SCALE GENOMIC DNA]</scope>
    <source>
        <strain evidence="1 2">AF14-18</strain>
    </source>
</reference>
<organism evidence="1 2">
    <name type="scientific">Enterocloster bolteae</name>
    <dbReference type="NCBI Taxonomy" id="208479"/>
    <lineage>
        <taxon>Bacteria</taxon>
        <taxon>Bacillati</taxon>
        <taxon>Bacillota</taxon>
        <taxon>Clostridia</taxon>
        <taxon>Lachnospirales</taxon>
        <taxon>Lachnospiraceae</taxon>
        <taxon>Enterocloster</taxon>
    </lineage>
</organism>
<accession>A0A412ZAD3</accession>
<protein>
    <submittedName>
        <fullName evidence="1">Transposase</fullName>
    </submittedName>
</protein>
<sequence>MNGFEAIYLYAGKSDLRKGIDGLAALVKEQFNLNPFQKNVLFLFCGTRSDRFKGLVWEGDGFCLVYKRIEAGRLRWPRSQQEAVQLSQAELQRLLDGMTILERPTIKRSTAHKYSKLEMFPNQSVAFPERFWYTFLNEIQEGGVLDDGGKTGRTRTIKP</sequence>
<dbReference type="PANTHER" id="PTHR36455:SF1">
    <property type="entry name" value="BLR8292 PROTEIN"/>
    <property type="match status" value="1"/>
</dbReference>
<evidence type="ECO:0000313" key="2">
    <source>
        <dbReference type="Proteomes" id="UP000284543"/>
    </source>
</evidence>
<dbReference type="AlphaFoldDB" id="A0A412ZAD3"/>
<dbReference type="InterPro" id="IPR008878">
    <property type="entry name" value="Transposase_IS66_Orf2"/>
</dbReference>
<name>A0A412ZAD3_9FIRM</name>
<dbReference type="Proteomes" id="UP000284543">
    <property type="component" value="Unassembled WGS sequence"/>
</dbReference>
<dbReference type="RefSeq" id="WP_118018566.1">
    <property type="nucleotide sequence ID" value="NZ_JAWZDN010000013.1"/>
</dbReference>